<comment type="caution">
    <text evidence="4">The sequence shown here is derived from an EMBL/GenBank/DDBJ whole genome shotgun (WGS) entry which is preliminary data.</text>
</comment>
<organism evidence="4 5">
    <name type="scientific">Gonium pectorale</name>
    <name type="common">Green alga</name>
    <dbReference type="NCBI Taxonomy" id="33097"/>
    <lineage>
        <taxon>Eukaryota</taxon>
        <taxon>Viridiplantae</taxon>
        <taxon>Chlorophyta</taxon>
        <taxon>core chlorophytes</taxon>
        <taxon>Chlorophyceae</taxon>
        <taxon>CS clade</taxon>
        <taxon>Chlamydomonadales</taxon>
        <taxon>Volvocaceae</taxon>
        <taxon>Gonium</taxon>
    </lineage>
</organism>
<keyword evidence="2" id="KW-1133">Transmembrane helix</keyword>
<dbReference type="GO" id="GO:0005509">
    <property type="term" value="F:calcium ion binding"/>
    <property type="evidence" value="ECO:0007669"/>
    <property type="project" value="InterPro"/>
</dbReference>
<accession>A0A150H3Z2</accession>
<name>A0A150H3Z2_GONPE</name>
<protein>
    <recommendedName>
        <fullName evidence="3">EF-hand domain-containing protein</fullName>
    </recommendedName>
</protein>
<keyword evidence="5" id="KW-1185">Reference proteome</keyword>
<dbReference type="InterPro" id="IPR002048">
    <property type="entry name" value="EF_hand_dom"/>
</dbReference>
<dbReference type="EMBL" id="LSYV01000002">
    <property type="protein sequence ID" value="KXZ56781.1"/>
    <property type="molecule type" value="Genomic_DNA"/>
</dbReference>
<dbReference type="InterPro" id="IPR018247">
    <property type="entry name" value="EF_Hand_1_Ca_BS"/>
</dbReference>
<feature type="compositionally biased region" description="Polar residues" evidence="1">
    <location>
        <begin position="1"/>
        <end position="10"/>
    </location>
</feature>
<keyword evidence="2" id="KW-0472">Membrane</keyword>
<evidence type="ECO:0000256" key="1">
    <source>
        <dbReference type="SAM" id="MobiDB-lite"/>
    </source>
</evidence>
<dbReference type="OrthoDB" id="528204at2759"/>
<evidence type="ECO:0000313" key="4">
    <source>
        <dbReference type="EMBL" id="KXZ56781.1"/>
    </source>
</evidence>
<gene>
    <name evidence="4" type="ORF">GPECTOR_1g703</name>
</gene>
<feature type="region of interest" description="Disordered" evidence="1">
    <location>
        <begin position="1"/>
        <end position="46"/>
    </location>
</feature>
<proteinExistence type="predicted"/>
<dbReference type="Proteomes" id="UP000075714">
    <property type="component" value="Unassembled WGS sequence"/>
</dbReference>
<evidence type="ECO:0000313" key="5">
    <source>
        <dbReference type="Proteomes" id="UP000075714"/>
    </source>
</evidence>
<feature type="transmembrane region" description="Helical" evidence="2">
    <location>
        <begin position="115"/>
        <end position="142"/>
    </location>
</feature>
<reference evidence="5" key="1">
    <citation type="journal article" date="2016" name="Nat. Commun.">
        <title>The Gonium pectorale genome demonstrates co-option of cell cycle regulation during the evolution of multicellularity.</title>
        <authorList>
            <person name="Hanschen E.R."/>
            <person name="Marriage T.N."/>
            <person name="Ferris P.J."/>
            <person name="Hamaji T."/>
            <person name="Toyoda A."/>
            <person name="Fujiyama A."/>
            <person name="Neme R."/>
            <person name="Noguchi H."/>
            <person name="Minakuchi Y."/>
            <person name="Suzuki M."/>
            <person name="Kawai-Toyooka H."/>
            <person name="Smith D.R."/>
            <person name="Sparks H."/>
            <person name="Anderson J."/>
            <person name="Bakaric R."/>
            <person name="Luria V."/>
            <person name="Karger A."/>
            <person name="Kirschner M.W."/>
            <person name="Durand P.M."/>
            <person name="Michod R.E."/>
            <person name="Nozaki H."/>
            <person name="Olson B.J."/>
        </authorList>
    </citation>
    <scope>NUCLEOTIDE SEQUENCE [LARGE SCALE GENOMIC DNA]</scope>
    <source>
        <strain evidence="5">NIES-2863</strain>
    </source>
</reference>
<keyword evidence="2" id="KW-0812">Transmembrane</keyword>
<feature type="domain" description="EF-hand" evidence="3">
    <location>
        <begin position="74"/>
        <end position="109"/>
    </location>
</feature>
<dbReference type="PROSITE" id="PS50222">
    <property type="entry name" value="EF_HAND_2"/>
    <property type="match status" value="1"/>
</dbReference>
<sequence length="286" mass="30708">MTDSPSSTRVLSPLGQLPSAASTPRFSEAPVSPASPDSPPVEMNATPRRIGSVHFREPSVLEVQPRHGSVLLKDLDLRSRSVLEKFDRDGDGEIEASDLGAVVDEIVKSKFQSKVFGWGMVMAMLCLVLLLGSAFGLTWAVVLSQKDTRIRNGVLMSRSTDQPLQVVNMQYTVDQLGVLTARNAGPIATTRLYEQRILHANMTASELSGLSSVYVTGLKGAQVGFRVTGFSLRPGQSPPELLLSTPGGTLVMRGEDLAEDLLPPGLVTGTDETWKSVMGIFTIASE</sequence>
<evidence type="ECO:0000256" key="2">
    <source>
        <dbReference type="SAM" id="Phobius"/>
    </source>
</evidence>
<dbReference type="PROSITE" id="PS00018">
    <property type="entry name" value="EF_HAND_1"/>
    <property type="match status" value="1"/>
</dbReference>
<evidence type="ECO:0000259" key="3">
    <source>
        <dbReference type="PROSITE" id="PS50222"/>
    </source>
</evidence>
<dbReference type="AlphaFoldDB" id="A0A150H3Z2"/>